<name>I3XQZ7_DESAM</name>
<feature type="transmembrane region" description="Helical" evidence="1">
    <location>
        <begin position="6"/>
        <end position="28"/>
    </location>
</feature>
<accession>I3XQZ7</accession>
<dbReference type="InterPro" id="IPR002774">
    <property type="entry name" value="Flagellin_arc-type"/>
</dbReference>
<keyword evidence="1" id="KW-1133">Transmembrane helix</keyword>
<keyword evidence="3" id="KW-1185">Reference proteome</keyword>
<evidence type="ECO:0000256" key="1">
    <source>
        <dbReference type="SAM" id="Phobius"/>
    </source>
</evidence>
<dbReference type="HOGENOM" id="CLU_1691621_0_0_2"/>
<dbReference type="OrthoDB" id="18425at2157"/>
<sequence length="156" mass="16993" precursor="true">MGESTTITHALLTIVAVLMASIFAAAVIGQLNSVINTISISIKNKSDTYRMSIAIIYAYYDTSINNVTIFVKNTGDVSYSKLDNIDIFITDYSGAIDYYSSGNQARVTLTELGSPNNILEPGETLRIDISVLRSYVSPLEIRIVLVNGYSTTYVTG</sequence>
<keyword evidence="2" id="KW-0966">Cell projection</keyword>
<dbReference type="RefSeq" id="WP_014767272.1">
    <property type="nucleotide sequence ID" value="NC_018001.1"/>
</dbReference>
<dbReference type="GO" id="GO:0097588">
    <property type="term" value="P:archaeal or bacterial-type flagellum-dependent cell motility"/>
    <property type="evidence" value="ECO:0007669"/>
    <property type="project" value="InterPro"/>
</dbReference>
<evidence type="ECO:0000313" key="3">
    <source>
        <dbReference type="Proteomes" id="UP000006175"/>
    </source>
</evidence>
<dbReference type="Proteomes" id="UP000006175">
    <property type="component" value="Chromosome"/>
</dbReference>
<reference evidence="2 3" key="1">
    <citation type="journal article" date="2012" name="J. Bacteriol.">
        <title>Complete Genome Sequence of Desulfurococcus fermentans, a Hyperthermophilic Cellulolytic Crenarchaeon Isolated from a Freshwater Hot Spring in Kamchatka, Russia.</title>
        <authorList>
            <person name="Susanti D."/>
            <person name="Johnson E.F."/>
            <person name="Rodriguez J.R."/>
            <person name="Anderson I."/>
            <person name="Perevalova A.A."/>
            <person name="Kyrpides N."/>
            <person name="Lucas S."/>
            <person name="Han J."/>
            <person name="Lapidus A."/>
            <person name="Cheng J.F."/>
            <person name="Goodwin L."/>
            <person name="Pitluck S."/>
            <person name="Mavrommatis K."/>
            <person name="Peters L."/>
            <person name="Land M.L."/>
            <person name="Hauser L."/>
            <person name="Gopalan V."/>
            <person name="Chan P.P."/>
            <person name="Lowe T.M."/>
            <person name="Atomi H."/>
            <person name="Bonch-Osmolovskaya E.A."/>
            <person name="Woyke T."/>
            <person name="Mukhopadhyay B."/>
        </authorList>
    </citation>
    <scope>NUCLEOTIDE SEQUENCE [LARGE SCALE GENOMIC DNA]</scope>
    <source>
        <strain evidence="2 3">DSM 16532</strain>
    </source>
</reference>
<dbReference type="GeneID" id="13062155"/>
<organism evidence="2 3">
    <name type="scientific">Desulfurococcus amylolyticus DSM 16532</name>
    <dbReference type="NCBI Taxonomy" id="768672"/>
    <lineage>
        <taxon>Archaea</taxon>
        <taxon>Thermoproteota</taxon>
        <taxon>Thermoprotei</taxon>
        <taxon>Desulfurococcales</taxon>
        <taxon>Desulfurococcaceae</taxon>
        <taxon>Desulfurococcus</taxon>
    </lineage>
</organism>
<keyword evidence="1" id="KW-0472">Membrane</keyword>
<protein>
    <submittedName>
        <fullName evidence="2">Flagellin</fullName>
    </submittedName>
</protein>
<keyword evidence="1" id="KW-0812">Transmembrane</keyword>
<evidence type="ECO:0000313" key="2">
    <source>
        <dbReference type="EMBL" id="AFL66371.1"/>
    </source>
</evidence>
<dbReference type="EMBL" id="CP003321">
    <property type="protein sequence ID" value="AFL66371.1"/>
    <property type="molecule type" value="Genomic_DNA"/>
</dbReference>
<dbReference type="AlphaFoldDB" id="I3XQZ7"/>
<gene>
    <name evidence="2" type="ORF">Desfe_0466</name>
</gene>
<proteinExistence type="predicted"/>
<dbReference type="GO" id="GO:0005198">
    <property type="term" value="F:structural molecule activity"/>
    <property type="evidence" value="ECO:0007669"/>
    <property type="project" value="InterPro"/>
</dbReference>
<dbReference type="eggNOG" id="arCOG01822">
    <property type="taxonomic scope" value="Archaea"/>
</dbReference>
<keyword evidence="2" id="KW-0282">Flagellum</keyword>
<dbReference type="Pfam" id="PF01917">
    <property type="entry name" value="Flagellin_arch-type"/>
    <property type="match status" value="1"/>
</dbReference>
<dbReference type="KEGG" id="dfd:Desfe_0466"/>
<keyword evidence="2" id="KW-0969">Cilium</keyword>